<evidence type="ECO:0000313" key="3">
    <source>
        <dbReference type="EMBL" id="CAF1050232.1"/>
    </source>
</evidence>
<dbReference type="EMBL" id="CAJNOH010000157">
    <property type="protein sequence ID" value="CAF0913975.1"/>
    <property type="molecule type" value="Genomic_DNA"/>
</dbReference>
<evidence type="ECO:0000313" key="5">
    <source>
        <dbReference type="Proteomes" id="UP000663870"/>
    </source>
</evidence>
<proteinExistence type="predicted"/>
<keyword evidence="5" id="KW-1185">Reference proteome</keyword>
<dbReference type="EMBL" id="CAJNOL010000407">
    <property type="protein sequence ID" value="CAF1050232.1"/>
    <property type="molecule type" value="Genomic_DNA"/>
</dbReference>
<feature type="chain" id="PRO_5036223809" evidence="1">
    <location>
        <begin position="27"/>
        <end position="314"/>
    </location>
</feature>
<reference evidence="2" key="1">
    <citation type="submission" date="2021-02" db="EMBL/GenBank/DDBJ databases">
        <authorList>
            <person name="Nowell W R."/>
        </authorList>
    </citation>
    <scope>NUCLEOTIDE SEQUENCE</scope>
</reference>
<name>A0A814AGR0_9BILA</name>
<accession>A0A814AGR0</accession>
<dbReference type="AlphaFoldDB" id="A0A814AGR0"/>
<dbReference type="Proteomes" id="UP000663870">
    <property type="component" value="Unassembled WGS sequence"/>
</dbReference>
<protein>
    <submittedName>
        <fullName evidence="2">Uncharacterized protein</fullName>
    </submittedName>
</protein>
<feature type="signal peptide" evidence="1">
    <location>
        <begin position="1"/>
        <end position="26"/>
    </location>
</feature>
<comment type="caution">
    <text evidence="2">The sequence shown here is derived from an EMBL/GenBank/DDBJ whole genome shotgun (WGS) entry which is preliminary data.</text>
</comment>
<dbReference type="Proteomes" id="UP000663854">
    <property type="component" value="Unassembled WGS sequence"/>
</dbReference>
<evidence type="ECO:0000313" key="2">
    <source>
        <dbReference type="EMBL" id="CAF0913975.1"/>
    </source>
</evidence>
<evidence type="ECO:0000256" key="1">
    <source>
        <dbReference type="SAM" id="SignalP"/>
    </source>
</evidence>
<keyword evidence="1" id="KW-0732">Signal</keyword>
<sequence>MKFTMKIKLIIKFLIIIFILIKKSQSTVFCPSKVRCMDETRLNCNNSLSAPTDFHCCDGLQCVPAVIPATDTQNQLNTTMCVASSSKQRKSKNKIQPSKTPPIMASSWSAATTYYNMSNGDTGWGYFWYDASHQAIRTDFYPICPFLQLYEVGIDANYIPCSVLFYQGQNYYVYPGVQTCCNYTFPAWQPDWLCQSNATFNGTVTINGRMADFWMIEWFSNFTGGGPVRNIRNMYTQVDSHIPIRFREDLDTGYLDFHDYVEGPIDQKIFTSVINGYSPCHQGHGHSGNTDKTCTRYNSQTLRRSWPCDNPTCS</sequence>
<gene>
    <name evidence="3" type="ORF">JXQ802_LOCUS16617</name>
    <name evidence="2" type="ORF">PYM288_LOCUS10174</name>
</gene>
<evidence type="ECO:0000313" key="4">
    <source>
        <dbReference type="Proteomes" id="UP000663854"/>
    </source>
</evidence>
<organism evidence="2 4">
    <name type="scientific">Rotaria sordida</name>
    <dbReference type="NCBI Taxonomy" id="392033"/>
    <lineage>
        <taxon>Eukaryota</taxon>
        <taxon>Metazoa</taxon>
        <taxon>Spiralia</taxon>
        <taxon>Gnathifera</taxon>
        <taxon>Rotifera</taxon>
        <taxon>Eurotatoria</taxon>
        <taxon>Bdelloidea</taxon>
        <taxon>Philodinida</taxon>
        <taxon>Philodinidae</taxon>
        <taxon>Rotaria</taxon>
    </lineage>
</organism>